<accession>A0A9J6ENX5</accession>
<dbReference type="GO" id="GO:0005829">
    <property type="term" value="C:cytosol"/>
    <property type="evidence" value="ECO:0007669"/>
    <property type="project" value="TreeGrafter"/>
</dbReference>
<dbReference type="GO" id="GO:0009116">
    <property type="term" value="P:nucleoside metabolic process"/>
    <property type="evidence" value="ECO:0007669"/>
    <property type="project" value="InterPro"/>
</dbReference>
<evidence type="ECO:0000313" key="4">
    <source>
        <dbReference type="Proteomes" id="UP000821866"/>
    </source>
</evidence>
<keyword evidence="1" id="KW-0328">Glycosyltransferase</keyword>
<dbReference type="AlphaFoldDB" id="A0A9J6ENX5"/>
<dbReference type="GO" id="GO:0019509">
    <property type="term" value="P:L-methionine salvage from methylthioadenosine"/>
    <property type="evidence" value="ECO:0007669"/>
    <property type="project" value="TreeGrafter"/>
</dbReference>
<dbReference type="PANTHER" id="PTHR42679">
    <property type="entry name" value="S-METHYL-5'-THIOADENOSINE PHOSPHORYLASE"/>
    <property type="match status" value="1"/>
</dbReference>
<keyword evidence="4" id="KW-1185">Reference proteome</keyword>
<dbReference type="PANTHER" id="PTHR42679:SF2">
    <property type="entry name" value="S-METHYL-5'-THIOADENOSINE PHOSPHORYLASE"/>
    <property type="match status" value="1"/>
</dbReference>
<evidence type="ECO:0008006" key="5">
    <source>
        <dbReference type="Google" id="ProtNLM"/>
    </source>
</evidence>
<name>A0A9J6ENX5_RHIMP</name>
<dbReference type="Proteomes" id="UP000821866">
    <property type="component" value="Chromosome 11"/>
</dbReference>
<comment type="caution">
    <text evidence="3">The sequence shown here is derived from an EMBL/GenBank/DDBJ whole genome shotgun (WGS) entry which is preliminary data.</text>
</comment>
<evidence type="ECO:0000256" key="1">
    <source>
        <dbReference type="ARBA" id="ARBA00022676"/>
    </source>
</evidence>
<sequence length="81" mass="8872">MQVVLAKEAGLLYASIALVTDYDSWRLDLQHVDVTAVLETMKCNSAVALKVLRAALPNIAAIDWSDAIKEAQEEADRAVMK</sequence>
<evidence type="ECO:0000256" key="2">
    <source>
        <dbReference type="ARBA" id="ARBA00022679"/>
    </source>
</evidence>
<dbReference type="VEuPathDB" id="VectorBase:LOC119181264"/>
<protein>
    <recommendedName>
        <fullName evidence="5">S-methyl-5'-thioadenosine phosphorylase</fullName>
    </recommendedName>
</protein>
<organism evidence="3 4">
    <name type="scientific">Rhipicephalus microplus</name>
    <name type="common">Cattle tick</name>
    <name type="synonym">Boophilus microplus</name>
    <dbReference type="NCBI Taxonomy" id="6941"/>
    <lineage>
        <taxon>Eukaryota</taxon>
        <taxon>Metazoa</taxon>
        <taxon>Ecdysozoa</taxon>
        <taxon>Arthropoda</taxon>
        <taxon>Chelicerata</taxon>
        <taxon>Arachnida</taxon>
        <taxon>Acari</taxon>
        <taxon>Parasitiformes</taxon>
        <taxon>Ixodida</taxon>
        <taxon>Ixodoidea</taxon>
        <taxon>Ixodidae</taxon>
        <taxon>Rhipicephalinae</taxon>
        <taxon>Rhipicephalus</taxon>
        <taxon>Boophilus</taxon>
    </lineage>
</organism>
<dbReference type="InterPro" id="IPR010044">
    <property type="entry name" value="MTAP"/>
</dbReference>
<dbReference type="GO" id="GO:0017061">
    <property type="term" value="F:S-methyl-5-thioadenosine phosphorylase activity"/>
    <property type="evidence" value="ECO:0007669"/>
    <property type="project" value="InterPro"/>
</dbReference>
<gene>
    <name evidence="3" type="ORF">HPB51_010613</name>
</gene>
<dbReference type="SUPFAM" id="SSF53167">
    <property type="entry name" value="Purine and uridine phosphorylases"/>
    <property type="match status" value="1"/>
</dbReference>
<reference evidence="3" key="1">
    <citation type="journal article" date="2020" name="Cell">
        <title>Large-Scale Comparative Analyses of Tick Genomes Elucidate Their Genetic Diversity and Vector Capacities.</title>
        <authorList>
            <consortium name="Tick Genome and Microbiome Consortium (TIGMIC)"/>
            <person name="Jia N."/>
            <person name="Wang J."/>
            <person name="Shi W."/>
            <person name="Du L."/>
            <person name="Sun Y."/>
            <person name="Zhan W."/>
            <person name="Jiang J.F."/>
            <person name="Wang Q."/>
            <person name="Zhang B."/>
            <person name="Ji P."/>
            <person name="Bell-Sakyi L."/>
            <person name="Cui X.M."/>
            <person name="Yuan T.T."/>
            <person name="Jiang B.G."/>
            <person name="Yang W.F."/>
            <person name="Lam T.T."/>
            <person name="Chang Q.C."/>
            <person name="Ding S.J."/>
            <person name="Wang X.J."/>
            <person name="Zhu J.G."/>
            <person name="Ruan X.D."/>
            <person name="Zhao L."/>
            <person name="Wei J.T."/>
            <person name="Ye R.Z."/>
            <person name="Que T.C."/>
            <person name="Du C.H."/>
            <person name="Zhou Y.H."/>
            <person name="Cheng J.X."/>
            <person name="Dai P.F."/>
            <person name="Guo W.B."/>
            <person name="Han X.H."/>
            <person name="Huang E.J."/>
            <person name="Li L.F."/>
            <person name="Wei W."/>
            <person name="Gao Y.C."/>
            <person name="Liu J.Z."/>
            <person name="Shao H.Z."/>
            <person name="Wang X."/>
            <person name="Wang C.C."/>
            <person name="Yang T.C."/>
            <person name="Huo Q.B."/>
            <person name="Li W."/>
            <person name="Chen H.Y."/>
            <person name="Chen S.E."/>
            <person name="Zhou L.G."/>
            <person name="Ni X.B."/>
            <person name="Tian J.H."/>
            <person name="Sheng Y."/>
            <person name="Liu T."/>
            <person name="Pan Y.S."/>
            <person name="Xia L.Y."/>
            <person name="Li J."/>
            <person name="Zhao F."/>
            <person name="Cao W.C."/>
        </authorList>
    </citation>
    <scope>NUCLEOTIDE SEQUENCE</scope>
    <source>
        <strain evidence="3">Rmic-2018</strain>
    </source>
</reference>
<reference evidence="3" key="2">
    <citation type="submission" date="2021-09" db="EMBL/GenBank/DDBJ databases">
        <authorList>
            <person name="Jia N."/>
            <person name="Wang J."/>
            <person name="Shi W."/>
            <person name="Du L."/>
            <person name="Sun Y."/>
            <person name="Zhan W."/>
            <person name="Jiang J."/>
            <person name="Wang Q."/>
            <person name="Zhang B."/>
            <person name="Ji P."/>
            <person name="Sakyi L.B."/>
            <person name="Cui X."/>
            <person name="Yuan T."/>
            <person name="Jiang B."/>
            <person name="Yang W."/>
            <person name="Lam T.T.-Y."/>
            <person name="Chang Q."/>
            <person name="Ding S."/>
            <person name="Wang X."/>
            <person name="Zhu J."/>
            <person name="Ruan X."/>
            <person name="Zhao L."/>
            <person name="Wei J."/>
            <person name="Que T."/>
            <person name="Du C."/>
            <person name="Cheng J."/>
            <person name="Dai P."/>
            <person name="Han X."/>
            <person name="Huang E."/>
            <person name="Gao Y."/>
            <person name="Liu J."/>
            <person name="Shao H."/>
            <person name="Ye R."/>
            <person name="Li L."/>
            <person name="Wei W."/>
            <person name="Wang X."/>
            <person name="Wang C."/>
            <person name="Huo Q."/>
            <person name="Li W."/>
            <person name="Guo W."/>
            <person name="Chen H."/>
            <person name="Chen S."/>
            <person name="Zhou L."/>
            <person name="Zhou L."/>
            <person name="Ni X."/>
            <person name="Tian J."/>
            <person name="Zhou Y."/>
            <person name="Sheng Y."/>
            <person name="Liu T."/>
            <person name="Pan Y."/>
            <person name="Xia L."/>
            <person name="Li J."/>
            <person name="Zhao F."/>
            <person name="Cao W."/>
        </authorList>
    </citation>
    <scope>NUCLEOTIDE SEQUENCE</scope>
    <source>
        <strain evidence="3">Rmic-2018</strain>
        <tissue evidence="3">Larvae</tissue>
    </source>
</reference>
<keyword evidence="2" id="KW-0808">Transferase</keyword>
<dbReference type="InterPro" id="IPR035994">
    <property type="entry name" value="Nucleoside_phosphorylase_sf"/>
</dbReference>
<evidence type="ECO:0000313" key="3">
    <source>
        <dbReference type="EMBL" id="KAH8035861.1"/>
    </source>
</evidence>
<dbReference type="EMBL" id="JABSTU010000003">
    <property type="protein sequence ID" value="KAH8035861.1"/>
    <property type="molecule type" value="Genomic_DNA"/>
</dbReference>
<proteinExistence type="predicted"/>
<dbReference type="Gene3D" id="3.40.50.1580">
    <property type="entry name" value="Nucleoside phosphorylase domain"/>
    <property type="match status" value="1"/>
</dbReference>